<dbReference type="GO" id="GO:0005975">
    <property type="term" value="P:carbohydrate metabolic process"/>
    <property type="evidence" value="ECO:0007669"/>
    <property type="project" value="InterPro"/>
</dbReference>
<dbReference type="Proteomes" id="UP000305778">
    <property type="component" value="Unassembled WGS sequence"/>
</dbReference>
<dbReference type="PROSITE" id="PS51910">
    <property type="entry name" value="GH18_2"/>
    <property type="match status" value="1"/>
</dbReference>
<dbReference type="PANTHER" id="PTHR45708">
    <property type="entry name" value="ENDOCHITINASE"/>
    <property type="match status" value="1"/>
</dbReference>
<name>A0A4U0T1E4_9ACTN</name>
<dbReference type="PROSITE" id="PS01095">
    <property type="entry name" value="GH18_1"/>
    <property type="match status" value="1"/>
</dbReference>
<dbReference type="InterPro" id="IPR000421">
    <property type="entry name" value="FA58C"/>
</dbReference>
<dbReference type="InterPro" id="IPR001579">
    <property type="entry name" value="Glyco_hydro_18_chit_AS"/>
</dbReference>
<dbReference type="Gene3D" id="3.20.20.80">
    <property type="entry name" value="Glycosidases"/>
    <property type="match status" value="1"/>
</dbReference>
<gene>
    <name evidence="7" type="ORF">FCI23_31345</name>
</gene>
<reference evidence="7 8" key="1">
    <citation type="submission" date="2019-04" db="EMBL/GenBank/DDBJ databases">
        <title>Streptomyces oryziradicis sp. nov., a novel actinomycete isolated from rhizosphere soil of rice (Oryza sativa L.).</title>
        <authorList>
            <person name="Li C."/>
        </authorList>
    </citation>
    <scope>NUCLEOTIDE SEQUENCE [LARGE SCALE GENOMIC DNA]</scope>
    <source>
        <strain evidence="7 8">NEAU-C40</strain>
    </source>
</reference>
<dbReference type="InterPro" id="IPR008979">
    <property type="entry name" value="Galactose-bd-like_sf"/>
</dbReference>
<dbReference type="Gene3D" id="2.60.120.260">
    <property type="entry name" value="Galactose-binding domain-like"/>
    <property type="match status" value="1"/>
</dbReference>
<keyword evidence="3" id="KW-0326">Glycosidase</keyword>
<proteinExistence type="predicted"/>
<dbReference type="GO" id="GO:0008843">
    <property type="term" value="F:endochitinase activity"/>
    <property type="evidence" value="ECO:0007669"/>
    <property type="project" value="UniProtKB-EC"/>
</dbReference>
<evidence type="ECO:0000259" key="6">
    <source>
        <dbReference type="PROSITE" id="PS51910"/>
    </source>
</evidence>
<dbReference type="PANTHER" id="PTHR45708:SF60">
    <property type="entry name" value="III CHITINASE, PUTATIVE (AFU_ORTHOLOGUE AFUA_5G03850)-RELATED"/>
    <property type="match status" value="1"/>
</dbReference>
<dbReference type="InterPro" id="IPR017853">
    <property type="entry name" value="GH"/>
</dbReference>
<evidence type="ECO:0000256" key="2">
    <source>
        <dbReference type="ARBA" id="ARBA00022801"/>
    </source>
</evidence>
<dbReference type="AlphaFoldDB" id="A0A4U0T1E4"/>
<dbReference type="RefSeq" id="WP_136727342.1">
    <property type="nucleotide sequence ID" value="NZ_SUMC01000037.1"/>
</dbReference>
<evidence type="ECO:0000313" key="8">
    <source>
        <dbReference type="Proteomes" id="UP000305778"/>
    </source>
</evidence>
<feature type="domain" description="GH18" evidence="6">
    <location>
        <begin position="34"/>
        <end position="308"/>
    </location>
</feature>
<dbReference type="InterPro" id="IPR050542">
    <property type="entry name" value="Glycosyl_Hydrlase18_Chitinase"/>
</dbReference>
<comment type="caution">
    <text evidence="7">The sequence shown here is derived from an EMBL/GenBank/DDBJ whole genome shotgun (WGS) entry which is preliminary data.</text>
</comment>
<keyword evidence="2" id="KW-0378">Hydrolase</keyword>
<keyword evidence="4" id="KW-0732">Signal</keyword>
<evidence type="ECO:0000313" key="7">
    <source>
        <dbReference type="EMBL" id="TKA06565.1"/>
    </source>
</evidence>
<dbReference type="SUPFAM" id="SSF51445">
    <property type="entry name" value="(Trans)glycosidases"/>
    <property type="match status" value="1"/>
</dbReference>
<dbReference type="PROSITE" id="PS51318">
    <property type="entry name" value="TAT"/>
    <property type="match status" value="1"/>
</dbReference>
<dbReference type="EMBL" id="SUMC01000037">
    <property type="protein sequence ID" value="TKA06565.1"/>
    <property type="molecule type" value="Genomic_DNA"/>
</dbReference>
<dbReference type="GO" id="GO:0005576">
    <property type="term" value="C:extracellular region"/>
    <property type="evidence" value="ECO:0007669"/>
    <property type="project" value="TreeGrafter"/>
</dbReference>
<feature type="signal peptide" evidence="4">
    <location>
        <begin position="1"/>
        <end position="30"/>
    </location>
</feature>
<evidence type="ECO:0000256" key="3">
    <source>
        <dbReference type="ARBA" id="ARBA00023295"/>
    </source>
</evidence>
<evidence type="ECO:0000259" key="5">
    <source>
        <dbReference type="PROSITE" id="PS50022"/>
    </source>
</evidence>
<protein>
    <recommendedName>
        <fullName evidence="1">chitinase</fullName>
        <ecNumber evidence="1">3.2.1.14</ecNumber>
    </recommendedName>
</protein>
<feature type="domain" description="F5/8 type C" evidence="5">
    <location>
        <begin position="300"/>
        <end position="452"/>
    </location>
</feature>
<dbReference type="PROSITE" id="PS50022">
    <property type="entry name" value="FA58C_3"/>
    <property type="match status" value="1"/>
</dbReference>
<organism evidence="7 8">
    <name type="scientific">Actinacidiphila oryziradicis</name>
    <dbReference type="NCBI Taxonomy" id="2571141"/>
    <lineage>
        <taxon>Bacteria</taxon>
        <taxon>Bacillati</taxon>
        <taxon>Actinomycetota</taxon>
        <taxon>Actinomycetes</taxon>
        <taxon>Kitasatosporales</taxon>
        <taxon>Streptomycetaceae</taxon>
        <taxon>Actinacidiphila</taxon>
    </lineage>
</organism>
<evidence type="ECO:0000256" key="4">
    <source>
        <dbReference type="SAM" id="SignalP"/>
    </source>
</evidence>
<dbReference type="InterPro" id="IPR001223">
    <property type="entry name" value="Glyco_hydro18_cat"/>
</dbReference>
<dbReference type="EC" id="3.2.1.14" evidence="1"/>
<sequence length="452" mass="46412">MTVRRTLTGLVAALVTAAAVLFGSGTPAAAASGKRVVVYYQTQYYNGSYVSPLGLTDHSTGATDLLIGAFHLNSDGSVHLNDNPPGDAKFSQMWTDVAAMQAKGVHALGMVGGAAAGSFQRLDTDFATYYPLLKNVVSTYHLDGLDLDVEESMSLGGVERLIDQLHTDFGAGFIVTLAPVATALSGGGNLSGFSYDQLYRDRGSSIGWFNAQFYCGWGSLSSTSGYDAIINHGVVPADKVVAGTLTNAANCGSGYVDPTTLGSTLAALTAKYPSFGGVAGWEYFNSEPGGTSAPWQWAASVSAAMGSGGGTGPTDLAIGKNVTGSAPCNSNETPAKAVNGTVSGGNSDKFCSFASPSQLTVDLGSAYSLTSLEIDHAGAGGESASYNTRAYTVQASTDGTTWITVAQANANTAGATTHSLTGTSARYVRLNVTTPTQSTDPATRIYELKVFG</sequence>
<accession>A0A4U0T1E4</accession>
<evidence type="ECO:0000256" key="1">
    <source>
        <dbReference type="ARBA" id="ARBA00012729"/>
    </source>
</evidence>
<dbReference type="Pfam" id="PF00754">
    <property type="entry name" value="F5_F8_type_C"/>
    <property type="match status" value="1"/>
</dbReference>
<dbReference type="OrthoDB" id="4326650at2"/>
<keyword evidence="8" id="KW-1185">Reference proteome</keyword>
<dbReference type="InterPro" id="IPR006311">
    <property type="entry name" value="TAT_signal"/>
</dbReference>
<dbReference type="SUPFAM" id="SSF49785">
    <property type="entry name" value="Galactose-binding domain-like"/>
    <property type="match status" value="1"/>
</dbReference>
<feature type="chain" id="PRO_5020243087" description="chitinase" evidence="4">
    <location>
        <begin position="31"/>
        <end position="452"/>
    </location>
</feature>